<dbReference type="InterPro" id="IPR043128">
    <property type="entry name" value="Rev_trsase/Diguanyl_cyclase"/>
</dbReference>
<dbReference type="InterPro" id="IPR000477">
    <property type="entry name" value="RT_dom"/>
</dbReference>
<protein>
    <recommendedName>
        <fullName evidence="1">Reverse transcriptase domain-containing protein</fullName>
    </recommendedName>
</protein>
<dbReference type="AlphaFoldDB" id="A0A2M8ENW5"/>
<accession>A0A2M8ENW5</accession>
<feature type="domain" description="Reverse transcriptase" evidence="1">
    <location>
        <begin position="1"/>
        <end position="263"/>
    </location>
</feature>
<reference evidence="3" key="1">
    <citation type="submission" date="2017-09" db="EMBL/GenBank/DDBJ databases">
        <title>Depth-based differentiation of microbial function through sediment-hosted aquifers and enrichment of novel symbionts in the deep terrestrial subsurface.</title>
        <authorList>
            <person name="Probst A.J."/>
            <person name="Ladd B."/>
            <person name="Jarett J.K."/>
            <person name="Geller-Mcgrath D.E."/>
            <person name="Sieber C.M.K."/>
            <person name="Emerson J.B."/>
            <person name="Anantharaman K."/>
            <person name="Thomas B.C."/>
            <person name="Malmstrom R."/>
            <person name="Stieglmeier M."/>
            <person name="Klingl A."/>
            <person name="Woyke T."/>
            <person name="Ryan C.M."/>
            <person name="Banfield J.F."/>
        </authorList>
    </citation>
    <scope>NUCLEOTIDE SEQUENCE [LARGE SCALE GENOMIC DNA]</scope>
</reference>
<dbReference type="Proteomes" id="UP000230251">
    <property type="component" value="Unassembled WGS sequence"/>
</dbReference>
<dbReference type="InterPro" id="IPR043502">
    <property type="entry name" value="DNA/RNA_pol_sf"/>
</dbReference>
<evidence type="ECO:0000259" key="1">
    <source>
        <dbReference type="PROSITE" id="PS50878"/>
    </source>
</evidence>
<proteinExistence type="predicted"/>
<dbReference type="SUPFAM" id="SSF56672">
    <property type="entry name" value="DNA/RNA polymerases"/>
    <property type="match status" value="1"/>
</dbReference>
<organism evidence="2 3">
    <name type="scientific">Candidatus Uhrbacteria bacterium CG_4_9_14_0_2_um_filter_41_50</name>
    <dbReference type="NCBI Taxonomy" id="1975031"/>
    <lineage>
        <taxon>Bacteria</taxon>
        <taxon>Candidatus Uhriibacteriota</taxon>
    </lineage>
</organism>
<comment type="caution">
    <text evidence="2">The sequence shown here is derived from an EMBL/GenBank/DDBJ whole genome shotgun (WGS) entry which is preliminary data.</text>
</comment>
<dbReference type="Gene3D" id="3.30.70.270">
    <property type="match status" value="1"/>
</dbReference>
<name>A0A2M8ENW5_9BACT</name>
<dbReference type="Pfam" id="PF00078">
    <property type="entry name" value="RVT_1"/>
    <property type="match status" value="1"/>
</dbReference>
<evidence type="ECO:0000313" key="2">
    <source>
        <dbReference type="EMBL" id="PJC24433.1"/>
    </source>
</evidence>
<dbReference type="PANTHER" id="PTHR34047:SF8">
    <property type="entry name" value="PROTEIN YKFC"/>
    <property type="match status" value="1"/>
</dbReference>
<dbReference type="EMBL" id="PFSI01000039">
    <property type="protein sequence ID" value="PJC24433.1"/>
    <property type="molecule type" value="Genomic_DNA"/>
</dbReference>
<dbReference type="CDD" id="cd01651">
    <property type="entry name" value="RT_G2_intron"/>
    <property type="match status" value="1"/>
</dbReference>
<dbReference type="PANTHER" id="PTHR34047">
    <property type="entry name" value="NUCLEAR INTRON MATURASE 1, MITOCHONDRIAL-RELATED"/>
    <property type="match status" value="1"/>
</dbReference>
<sequence>MDNLLLSWEEFIKGKRARADVQVFERYLMDNLFNLHGALVTMSYKHGSYESFVISDPKTRHIHKALVCDRILHRAIYRHIYHFFDRIFIHDSYSCRSGKGLHKALNQFTFYARKASNNHHKTVLVLKCDIRKFFASIDQFILLAILGDRIVDKRVVWLLEQVIRSFSTVNPNVGLPLGNLTSQVFSNIYLNELDQFVKHRLRVKHYIRYADDFVIFSQNRELLTQLLTEIQDFLLRMLKLELHPNKVEIRTVASGIDFLGWVHFTDHCVLRTTSKRRMTRHLQTNPSQATIASYRGLLSHGNTDRILRIVDKDKF</sequence>
<evidence type="ECO:0000313" key="3">
    <source>
        <dbReference type="Proteomes" id="UP000230251"/>
    </source>
</evidence>
<gene>
    <name evidence="2" type="ORF">CO057_02735</name>
</gene>
<dbReference type="InterPro" id="IPR051083">
    <property type="entry name" value="GrpII_Intron_Splice-Mob/Def"/>
</dbReference>
<dbReference type="PROSITE" id="PS50878">
    <property type="entry name" value="RT_POL"/>
    <property type="match status" value="1"/>
</dbReference>